<dbReference type="Gene3D" id="3.40.50.1110">
    <property type="entry name" value="SGNH hydrolase"/>
    <property type="match status" value="1"/>
</dbReference>
<dbReference type="InterPro" id="IPR051532">
    <property type="entry name" value="Ester_Hydrolysis_Enzymes"/>
</dbReference>
<feature type="chain" id="PRO_5046594006" evidence="1">
    <location>
        <begin position="25"/>
        <end position="280"/>
    </location>
</feature>
<dbReference type="CDD" id="cd00229">
    <property type="entry name" value="SGNH_hydrolase"/>
    <property type="match status" value="1"/>
</dbReference>
<dbReference type="InterPro" id="IPR013830">
    <property type="entry name" value="SGNH_hydro"/>
</dbReference>
<reference evidence="3 4" key="1">
    <citation type="journal article" date="2024" name="Int. J. Mol. Sci.">
        <title>Exploration of Alicyclobacillus spp. Genome in Search of Antibiotic Resistance.</title>
        <authorList>
            <person name="Bucka-Kolendo J."/>
            <person name="Kiousi D.E."/>
            <person name="Dekowska A."/>
            <person name="Mikolajczuk-Szczyrba A."/>
            <person name="Karadedos D.M."/>
            <person name="Michael P."/>
            <person name="Galanis A."/>
            <person name="Sokolowska B."/>
        </authorList>
    </citation>
    <scope>NUCLEOTIDE SEQUENCE [LARGE SCALE GENOMIC DNA]</scope>
    <source>
        <strain evidence="3 4">KKP 3000</strain>
    </source>
</reference>
<proteinExistence type="predicted"/>
<evidence type="ECO:0000259" key="2">
    <source>
        <dbReference type="Pfam" id="PF13472"/>
    </source>
</evidence>
<keyword evidence="3" id="KW-0378">Hydrolase</keyword>
<keyword evidence="1" id="KW-0732">Signal</keyword>
<dbReference type="Proteomes" id="UP001579974">
    <property type="component" value="Unassembled WGS sequence"/>
</dbReference>
<dbReference type="Pfam" id="PF13472">
    <property type="entry name" value="Lipase_GDSL_2"/>
    <property type="match status" value="1"/>
</dbReference>
<comment type="caution">
    <text evidence="3">The sequence shown here is derived from an EMBL/GenBank/DDBJ whole genome shotgun (WGS) entry which is preliminary data.</text>
</comment>
<organism evidence="3 4">
    <name type="scientific">Alicyclobacillus fastidiosus</name>
    <dbReference type="NCBI Taxonomy" id="392011"/>
    <lineage>
        <taxon>Bacteria</taxon>
        <taxon>Bacillati</taxon>
        <taxon>Bacillota</taxon>
        <taxon>Bacilli</taxon>
        <taxon>Bacillales</taxon>
        <taxon>Alicyclobacillaceae</taxon>
        <taxon>Alicyclobacillus</taxon>
    </lineage>
</organism>
<sequence length="280" mass="30779">MRRHHTTLAITCLCAISLGGVTFAQNLNSVTSHRTSNSVTQEAVTTSTAPIGLPAATVPMAGGSRAGVLIVGASVARGWKDDRTDGGGYLDRAFRAISDVSETDFHVINKAVPGSTLKSVRETYPQWLNTYHPDLVILAWGGLNDLAKKTPLADIRREVHWEIATALAHRANVILVTSPISRASYTTYRTGQPRLFQAEIDAAKSFRSPNVHVFDVFTQMKMYLQVHRQTYVPYMGDAWHPNALGHELAAQLFLKDWTTSFGPQRLAFQDPQSSDSTSRT</sequence>
<evidence type="ECO:0000313" key="3">
    <source>
        <dbReference type="EMBL" id="MFB5191807.1"/>
    </source>
</evidence>
<name>A0ABV5AJE3_9BACL</name>
<gene>
    <name evidence="3" type="ORF">KKP3000_000589</name>
</gene>
<dbReference type="InterPro" id="IPR036514">
    <property type="entry name" value="SGNH_hydro_sf"/>
</dbReference>
<dbReference type="PANTHER" id="PTHR30383">
    <property type="entry name" value="THIOESTERASE 1/PROTEASE 1/LYSOPHOSPHOLIPASE L1"/>
    <property type="match status" value="1"/>
</dbReference>
<dbReference type="RefSeq" id="WP_275476448.1">
    <property type="nucleotide sequence ID" value="NZ_CP162940.1"/>
</dbReference>
<dbReference type="GO" id="GO:0016787">
    <property type="term" value="F:hydrolase activity"/>
    <property type="evidence" value="ECO:0007669"/>
    <property type="project" value="UniProtKB-KW"/>
</dbReference>
<feature type="signal peptide" evidence="1">
    <location>
        <begin position="1"/>
        <end position="24"/>
    </location>
</feature>
<protein>
    <submittedName>
        <fullName evidence="3">SGNH/GDSL hydrolase family protein</fullName>
    </submittedName>
</protein>
<keyword evidence="4" id="KW-1185">Reference proteome</keyword>
<dbReference type="SUPFAM" id="SSF52266">
    <property type="entry name" value="SGNH hydrolase"/>
    <property type="match status" value="1"/>
</dbReference>
<dbReference type="EMBL" id="JBDXSU010000014">
    <property type="protein sequence ID" value="MFB5191807.1"/>
    <property type="molecule type" value="Genomic_DNA"/>
</dbReference>
<evidence type="ECO:0000256" key="1">
    <source>
        <dbReference type="SAM" id="SignalP"/>
    </source>
</evidence>
<accession>A0ABV5AJE3</accession>
<feature type="domain" description="SGNH hydrolase-type esterase" evidence="2">
    <location>
        <begin position="71"/>
        <end position="248"/>
    </location>
</feature>
<evidence type="ECO:0000313" key="4">
    <source>
        <dbReference type="Proteomes" id="UP001579974"/>
    </source>
</evidence>